<dbReference type="PANTHER" id="PTHR48079">
    <property type="entry name" value="PROTEIN YEEZ"/>
    <property type="match status" value="1"/>
</dbReference>
<dbReference type="Proteomes" id="UP000295411">
    <property type="component" value="Unassembled WGS sequence"/>
</dbReference>
<dbReference type="InterPro" id="IPR051783">
    <property type="entry name" value="NAD(P)-dependent_oxidoreduct"/>
</dbReference>
<proteinExistence type="predicted"/>
<dbReference type="InterPro" id="IPR036291">
    <property type="entry name" value="NAD(P)-bd_dom_sf"/>
</dbReference>
<protein>
    <submittedName>
        <fullName evidence="2">NAD(P)-dependent oxidoreductase</fullName>
    </submittedName>
</protein>
<evidence type="ECO:0000259" key="1">
    <source>
        <dbReference type="Pfam" id="PF01370"/>
    </source>
</evidence>
<dbReference type="GO" id="GO:0004029">
    <property type="term" value="F:aldehyde dehydrogenase (NAD+) activity"/>
    <property type="evidence" value="ECO:0007669"/>
    <property type="project" value="TreeGrafter"/>
</dbReference>
<dbReference type="AlphaFoldDB" id="A0A4R5U375"/>
<dbReference type="PANTHER" id="PTHR48079:SF6">
    <property type="entry name" value="NAD(P)-BINDING DOMAIN-CONTAINING PROTEIN-RELATED"/>
    <property type="match status" value="1"/>
</dbReference>
<feature type="domain" description="NAD-dependent epimerase/dehydratase" evidence="1">
    <location>
        <begin position="8"/>
        <end position="241"/>
    </location>
</feature>
<dbReference type="GO" id="GO:0005737">
    <property type="term" value="C:cytoplasm"/>
    <property type="evidence" value="ECO:0007669"/>
    <property type="project" value="TreeGrafter"/>
</dbReference>
<comment type="caution">
    <text evidence="2">The sequence shown here is derived from an EMBL/GenBank/DDBJ whole genome shotgun (WGS) entry which is preliminary data.</text>
</comment>
<dbReference type="Pfam" id="PF01370">
    <property type="entry name" value="Epimerase"/>
    <property type="match status" value="1"/>
</dbReference>
<dbReference type="OrthoDB" id="9787292at2"/>
<accession>A0A4R5U375</accession>
<name>A0A4R5U375_9MICC</name>
<gene>
    <name evidence="2" type="ORF">E2F48_03140</name>
</gene>
<dbReference type="EMBL" id="SMTK01000001">
    <property type="protein sequence ID" value="TDK28107.1"/>
    <property type="molecule type" value="Genomic_DNA"/>
</dbReference>
<keyword evidence="3" id="KW-1185">Reference proteome</keyword>
<evidence type="ECO:0000313" key="2">
    <source>
        <dbReference type="EMBL" id="TDK28107.1"/>
    </source>
</evidence>
<organism evidence="2 3">
    <name type="scientific">Arthrobacter crusticola</name>
    <dbReference type="NCBI Taxonomy" id="2547960"/>
    <lineage>
        <taxon>Bacteria</taxon>
        <taxon>Bacillati</taxon>
        <taxon>Actinomycetota</taxon>
        <taxon>Actinomycetes</taxon>
        <taxon>Micrococcales</taxon>
        <taxon>Micrococcaceae</taxon>
        <taxon>Arthrobacter</taxon>
    </lineage>
</organism>
<reference evidence="2 3" key="1">
    <citation type="submission" date="2019-03" db="EMBL/GenBank/DDBJ databases">
        <title>Arthrobacter sp. nov., an bacterium isolated from biocrust in Mu Us Desert.</title>
        <authorList>
            <person name="Lixiong L."/>
        </authorList>
    </citation>
    <scope>NUCLEOTIDE SEQUENCE [LARGE SCALE GENOMIC DNA]</scope>
    <source>
        <strain evidence="2 3">SLN-3</strain>
    </source>
</reference>
<sequence length="309" mass="32715">MPGGNMRVLVAGAGGAIGRPIVRRLVSLGHEVSGIARGDEGAARISADGGTPFVADVLKPDEVEKAMAGARPEVVIDQLTALPRHYTPQAMRESLARTSEVRVVGGANVQDAALAAGATRFLGQSGCYFYAPGEGLAEESEPFVSSGPPLVAGNVEAFQQVEDRITGLPQGTTGLILRYGFYYGPGTWYSSDGDMGQQARAGQLGVLGDGDGVWSFVHLEDAAEFTARVAVESQATGVVNVTDSDPLPMRDVMRAFSAFAGGVEPAEYPITEETDADGVFYATKMRGASNRRAREEFGFSPRRLEWLRP</sequence>
<dbReference type="SUPFAM" id="SSF51735">
    <property type="entry name" value="NAD(P)-binding Rossmann-fold domains"/>
    <property type="match status" value="1"/>
</dbReference>
<dbReference type="Gene3D" id="3.40.50.720">
    <property type="entry name" value="NAD(P)-binding Rossmann-like Domain"/>
    <property type="match status" value="1"/>
</dbReference>
<dbReference type="InterPro" id="IPR001509">
    <property type="entry name" value="Epimerase_deHydtase"/>
</dbReference>
<evidence type="ECO:0000313" key="3">
    <source>
        <dbReference type="Proteomes" id="UP000295411"/>
    </source>
</evidence>